<keyword evidence="1" id="KW-1185">Reference proteome</keyword>
<evidence type="ECO:0000313" key="1">
    <source>
        <dbReference type="Proteomes" id="UP000050741"/>
    </source>
</evidence>
<dbReference type="WBParaSite" id="GPLIN_000619800">
    <property type="protein sequence ID" value="GPLIN_000619800"/>
    <property type="gene ID" value="GPLIN_000619800"/>
</dbReference>
<reference evidence="1" key="1">
    <citation type="submission" date="2014-05" db="EMBL/GenBank/DDBJ databases">
        <title>The genome and life-stage specific transcriptomes of Globodera pallida elucidate key aspects of plant parasitism by a cyst nematode.</title>
        <authorList>
            <person name="Cotton J.A."/>
            <person name="Lilley C.J."/>
            <person name="Jones L.M."/>
            <person name="Kikuchi T."/>
            <person name="Reid A.J."/>
            <person name="Thorpe P."/>
            <person name="Tsai I.J."/>
            <person name="Beasley H."/>
            <person name="Blok V."/>
            <person name="Cock P.J.A."/>
            <person name="Van den Akker S.E."/>
            <person name="Holroyd N."/>
            <person name="Hunt M."/>
            <person name="Mantelin S."/>
            <person name="Naghra H."/>
            <person name="Pain A."/>
            <person name="Palomares-Rius J.E."/>
            <person name="Zarowiecki M."/>
            <person name="Berriman M."/>
            <person name="Jones J.T."/>
            <person name="Urwin P.E."/>
        </authorList>
    </citation>
    <scope>NUCLEOTIDE SEQUENCE [LARGE SCALE GENOMIC DNA]</scope>
    <source>
        <strain evidence="1">Lindley</strain>
    </source>
</reference>
<organism evidence="1 2">
    <name type="scientific">Globodera pallida</name>
    <name type="common">Potato cyst nematode worm</name>
    <name type="synonym">Heterodera pallida</name>
    <dbReference type="NCBI Taxonomy" id="36090"/>
    <lineage>
        <taxon>Eukaryota</taxon>
        <taxon>Metazoa</taxon>
        <taxon>Ecdysozoa</taxon>
        <taxon>Nematoda</taxon>
        <taxon>Chromadorea</taxon>
        <taxon>Rhabditida</taxon>
        <taxon>Tylenchina</taxon>
        <taxon>Tylenchomorpha</taxon>
        <taxon>Tylenchoidea</taxon>
        <taxon>Heteroderidae</taxon>
        <taxon>Heteroderinae</taxon>
        <taxon>Globodera</taxon>
    </lineage>
</organism>
<name>A0A183C006_GLOPA</name>
<dbReference type="AlphaFoldDB" id="A0A183C006"/>
<sequence>MNVGDAANTSDFAELEQQKQSNAKFAEIERQNDLQQEKVIKLEKYQKEQQLNIVDLQKTIATMREIGIHLSFNIYKKIRIIMSEETSAVCGHF</sequence>
<dbReference type="Proteomes" id="UP000050741">
    <property type="component" value="Unassembled WGS sequence"/>
</dbReference>
<evidence type="ECO:0000313" key="2">
    <source>
        <dbReference type="WBParaSite" id="GPLIN_000619800"/>
    </source>
</evidence>
<reference evidence="2" key="2">
    <citation type="submission" date="2016-06" db="UniProtKB">
        <authorList>
            <consortium name="WormBaseParasite"/>
        </authorList>
    </citation>
    <scope>IDENTIFICATION</scope>
</reference>
<accession>A0A183C006</accession>
<proteinExistence type="predicted"/>
<protein>
    <submittedName>
        <fullName evidence="2">Uncharacterized protein</fullName>
    </submittedName>
</protein>